<dbReference type="EMBL" id="JAATJB010000008">
    <property type="protein sequence ID" value="NJB98379.1"/>
    <property type="molecule type" value="Genomic_DNA"/>
</dbReference>
<dbReference type="InterPro" id="IPR013249">
    <property type="entry name" value="RNA_pol_sigma70_r4_t2"/>
</dbReference>
<dbReference type="Proteomes" id="UP000531251">
    <property type="component" value="Unassembled WGS sequence"/>
</dbReference>
<dbReference type="InterPro" id="IPR013324">
    <property type="entry name" value="RNA_pol_sigma_r3/r4-like"/>
</dbReference>
<dbReference type="SUPFAM" id="SSF88946">
    <property type="entry name" value="Sigma2 domain of RNA polymerase sigma factors"/>
    <property type="match status" value="1"/>
</dbReference>
<dbReference type="InterPro" id="IPR013325">
    <property type="entry name" value="RNA_pol_sigma_r2"/>
</dbReference>
<feature type="domain" description="RNA polymerase sigma factor 70 region 4 type 2" evidence="6">
    <location>
        <begin position="119"/>
        <end position="169"/>
    </location>
</feature>
<dbReference type="PANTHER" id="PTHR43133:SF63">
    <property type="entry name" value="RNA POLYMERASE SIGMA FACTOR FECI-RELATED"/>
    <property type="match status" value="1"/>
</dbReference>
<dbReference type="SUPFAM" id="SSF88659">
    <property type="entry name" value="Sigma3 and sigma4 domains of RNA polymerase sigma factors"/>
    <property type="match status" value="1"/>
</dbReference>
<organism evidence="7 8">
    <name type="scientific">Sphingomonas trueperi</name>
    <dbReference type="NCBI Taxonomy" id="53317"/>
    <lineage>
        <taxon>Bacteria</taxon>
        <taxon>Pseudomonadati</taxon>
        <taxon>Pseudomonadota</taxon>
        <taxon>Alphaproteobacteria</taxon>
        <taxon>Sphingomonadales</taxon>
        <taxon>Sphingomonadaceae</taxon>
        <taxon>Sphingomonas</taxon>
    </lineage>
</organism>
<dbReference type="InterPro" id="IPR036388">
    <property type="entry name" value="WH-like_DNA-bd_sf"/>
</dbReference>
<feature type="domain" description="RNA polymerase sigma-70 region 2" evidence="5">
    <location>
        <begin position="20"/>
        <end position="85"/>
    </location>
</feature>
<evidence type="ECO:0000313" key="8">
    <source>
        <dbReference type="Proteomes" id="UP000531251"/>
    </source>
</evidence>
<keyword evidence="8" id="KW-1185">Reference proteome</keyword>
<dbReference type="GO" id="GO:0016987">
    <property type="term" value="F:sigma factor activity"/>
    <property type="evidence" value="ECO:0007669"/>
    <property type="project" value="UniProtKB-KW"/>
</dbReference>
<keyword evidence="2" id="KW-0805">Transcription regulation</keyword>
<comment type="similarity">
    <text evidence="1">Belongs to the sigma-70 factor family. ECF subfamily.</text>
</comment>
<evidence type="ECO:0000256" key="2">
    <source>
        <dbReference type="ARBA" id="ARBA00023015"/>
    </source>
</evidence>
<dbReference type="GO" id="GO:0003677">
    <property type="term" value="F:DNA binding"/>
    <property type="evidence" value="ECO:0007669"/>
    <property type="project" value="InterPro"/>
</dbReference>
<sequence length="180" mass="20469">MRPDRKRGGQGERGALLDQLARRYARPLARFFERRVAIRDDVPDLVQDVFLKLSRMPDPGIIDQPDRFLFVTAANALKDRARREAARGDAVHESWDDETHPGSDFTAQRVLEGREAVIRLRDALLELPERTRDIFVLRVLEGLKIADIAPLVGISTRATEKHVARAMAHVTTALEAWRED</sequence>
<accession>A0A7X5XZQ9</accession>
<keyword evidence="4" id="KW-0804">Transcription</keyword>
<protein>
    <submittedName>
        <fullName evidence="7">RNA polymerase sigma-70 factor (ECF subfamily)</fullName>
    </submittedName>
</protein>
<dbReference type="NCBIfam" id="TIGR02937">
    <property type="entry name" value="sigma70-ECF"/>
    <property type="match status" value="1"/>
</dbReference>
<evidence type="ECO:0000256" key="1">
    <source>
        <dbReference type="ARBA" id="ARBA00010641"/>
    </source>
</evidence>
<dbReference type="RefSeq" id="WP_164521766.1">
    <property type="nucleotide sequence ID" value="NZ_BAAADY010000023.1"/>
</dbReference>
<comment type="caution">
    <text evidence="7">The sequence shown here is derived from an EMBL/GenBank/DDBJ whole genome shotgun (WGS) entry which is preliminary data.</text>
</comment>
<dbReference type="GO" id="GO:0006352">
    <property type="term" value="P:DNA-templated transcription initiation"/>
    <property type="evidence" value="ECO:0007669"/>
    <property type="project" value="InterPro"/>
</dbReference>
<reference evidence="7 8" key="1">
    <citation type="submission" date="2020-03" db="EMBL/GenBank/DDBJ databases">
        <title>Genomic Encyclopedia of Type Strains, Phase IV (KMG-IV): sequencing the most valuable type-strain genomes for metagenomic binning, comparative biology and taxonomic classification.</title>
        <authorList>
            <person name="Goeker M."/>
        </authorList>
    </citation>
    <scope>NUCLEOTIDE SEQUENCE [LARGE SCALE GENOMIC DNA]</scope>
    <source>
        <strain evidence="7 8">DSM 7225</strain>
    </source>
</reference>
<dbReference type="InterPro" id="IPR014284">
    <property type="entry name" value="RNA_pol_sigma-70_dom"/>
</dbReference>
<dbReference type="Gene3D" id="1.10.10.10">
    <property type="entry name" value="Winged helix-like DNA-binding domain superfamily/Winged helix DNA-binding domain"/>
    <property type="match status" value="1"/>
</dbReference>
<evidence type="ECO:0000313" key="7">
    <source>
        <dbReference type="EMBL" id="NJB98379.1"/>
    </source>
</evidence>
<keyword evidence="3" id="KW-0731">Sigma factor</keyword>
<name>A0A7X5XZQ9_9SPHN</name>
<dbReference type="Pfam" id="PF08281">
    <property type="entry name" value="Sigma70_r4_2"/>
    <property type="match status" value="1"/>
</dbReference>
<proteinExistence type="inferred from homology"/>
<dbReference type="InterPro" id="IPR039425">
    <property type="entry name" value="RNA_pol_sigma-70-like"/>
</dbReference>
<dbReference type="AlphaFoldDB" id="A0A7X5XZQ9"/>
<dbReference type="InterPro" id="IPR007627">
    <property type="entry name" value="RNA_pol_sigma70_r2"/>
</dbReference>
<evidence type="ECO:0000259" key="6">
    <source>
        <dbReference type="Pfam" id="PF08281"/>
    </source>
</evidence>
<gene>
    <name evidence="7" type="ORF">GGR89_002711</name>
</gene>
<evidence type="ECO:0000256" key="3">
    <source>
        <dbReference type="ARBA" id="ARBA00023082"/>
    </source>
</evidence>
<evidence type="ECO:0000256" key="4">
    <source>
        <dbReference type="ARBA" id="ARBA00023163"/>
    </source>
</evidence>
<dbReference type="Gene3D" id="1.10.1740.10">
    <property type="match status" value="1"/>
</dbReference>
<dbReference type="Pfam" id="PF04542">
    <property type="entry name" value="Sigma70_r2"/>
    <property type="match status" value="1"/>
</dbReference>
<evidence type="ECO:0000259" key="5">
    <source>
        <dbReference type="Pfam" id="PF04542"/>
    </source>
</evidence>
<dbReference type="PANTHER" id="PTHR43133">
    <property type="entry name" value="RNA POLYMERASE ECF-TYPE SIGMA FACTO"/>
    <property type="match status" value="1"/>
</dbReference>